<reference evidence="3 4" key="1">
    <citation type="submission" date="2018-06" db="EMBL/GenBank/DDBJ databases">
        <title>Genomic Encyclopedia of Type Strains, Phase IV (KMG-IV): sequencing the most valuable type-strain genomes for metagenomic binning, comparative biology and taxonomic classification.</title>
        <authorList>
            <person name="Goeker M."/>
        </authorList>
    </citation>
    <scope>NUCLEOTIDE SEQUENCE [LARGE SCALE GENOMIC DNA]</scope>
    <source>
        <strain evidence="3 4">DSM 24875</strain>
    </source>
</reference>
<sequence length="223" mass="23448">MPSASRPKSHAPGRARARSSKPAVSPPEAAGPTAIMRIARELTSWANSALGVAEGATEMTVAAAKSLARGPGEKAAIGKAGEFLRAAREAAGITVDELGTAVDLPDPTLIEEAEEGKAALPFDLVLRLAGVLGRNDPISFALKLTRSYNPGIWKALDDLGVGKLVVQAGRERDFANLYRANDAARRLTDEDFAHVLKFVGSAFDMAVGFHASQKTRRAKPPGP</sequence>
<evidence type="ECO:0000259" key="2">
    <source>
        <dbReference type="PROSITE" id="PS50943"/>
    </source>
</evidence>
<dbReference type="PROSITE" id="PS50943">
    <property type="entry name" value="HTH_CROC1"/>
    <property type="match status" value="1"/>
</dbReference>
<dbReference type="EMBL" id="QNRK01000019">
    <property type="protein sequence ID" value="RBP10379.1"/>
    <property type="molecule type" value="Genomic_DNA"/>
</dbReference>
<feature type="region of interest" description="Disordered" evidence="1">
    <location>
        <begin position="1"/>
        <end position="32"/>
    </location>
</feature>
<feature type="domain" description="HTH cro/C1-type" evidence="2">
    <location>
        <begin position="84"/>
        <end position="140"/>
    </location>
</feature>
<protein>
    <recommendedName>
        <fullName evidence="2">HTH cro/C1-type domain-containing protein</fullName>
    </recommendedName>
</protein>
<dbReference type="Gene3D" id="1.10.260.40">
    <property type="entry name" value="lambda repressor-like DNA-binding domains"/>
    <property type="match status" value="1"/>
</dbReference>
<feature type="compositionally biased region" description="Basic residues" evidence="1">
    <location>
        <begin position="7"/>
        <end position="19"/>
    </location>
</feature>
<dbReference type="CDD" id="cd00093">
    <property type="entry name" value="HTH_XRE"/>
    <property type="match status" value="1"/>
</dbReference>
<keyword evidence="4" id="KW-1185">Reference proteome</keyword>
<dbReference type="GO" id="GO:0003677">
    <property type="term" value="F:DNA binding"/>
    <property type="evidence" value="ECO:0007669"/>
    <property type="project" value="InterPro"/>
</dbReference>
<dbReference type="InterPro" id="IPR010982">
    <property type="entry name" value="Lambda_DNA-bd_dom_sf"/>
</dbReference>
<name>A0A366F9E6_9HYPH</name>
<dbReference type="Proteomes" id="UP000253529">
    <property type="component" value="Unassembled WGS sequence"/>
</dbReference>
<dbReference type="AlphaFoldDB" id="A0A366F9E6"/>
<dbReference type="InterPro" id="IPR001387">
    <property type="entry name" value="Cro/C1-type_HTH"/>
</dbReference>
<organism evidence="3 4">
    <name type="scientific">Roseiarcus fermentans</name>
    <dbReference type="NCBI Taxonomy" id="1473586"/>
    <lineage>
        <taxon>Bacteria</taxon>
        <taxon>Pseudomonadati</taxon>
        <taxon>Pseudomonadota</taxon>
        <taxon>Alphaproteobacteria</taxon>
        <taxon>Hyphomicrobiales</taxon>
        <taxon>Roseiarcaceae</taxon>
        <taxon>Roseiarcus</taxon>
    </lineage>
</organism>
<accession>A0A366F9E6</accession>
<dbReference type="SUPFAM" id="SSF47413">
    <property type="entry name" value="lambda repressor-like DNA-binding domains"/>
    <property type="match status" value="1"/>
</dbReference>
<evidence type="ECO:0000313" key="3">
    <source>
        <dbReference type="EMBL" id="RBP10379.1"/>
    </source>
</evidence>
<proteinExistence type="predicted"/>
<gene>
    <name evidence="3" type="ORF">DFR50_11950</name>
</gene>
<evidence type="ECO:0000313" key="4">
    <source>
        <dbReference type="Proteomes" id="UP000253529"/>
    </source>
</evidence>
<evidence type="ECO:0000256" key="1">
    <source>
        <dbReference type="SAM" id="MobiDB-lite"/>
    </source>
</evidence>
<comment type="caution">
    <text evidence="3">The sequence shown here is derived from an EMBL/GenBank/DDBJ whole genome shotgun (WGS) entry which is preliminary data.</text>
</comment>